<dbReference type="EMBL" id="JANIEK010000027">
    <property type="protein sequence ID" value="MCT4795501.1"/>
    <property type="molecule type" value="Genomic_DNA"/>
</dbReference>
<dbReference type="RefSeq" id="WP_034816916.1">
    <property type="nucleotide sequence ID" value="NZ_JANIEK010000027.1"/>
</dbReference>
<evidence type="ECO:0000313" key="2">
    <source>
        <dbReference type="Proteomes" id="UP001206821"/>
    </source>
</evidence>
<accession>A0ABT2KYH4</accession>
<name>A0ABT2KYH4_9BACL</name>
<dbReference type="Proteomes" id="UP001206821">
    <property type="component" value="Unassembled WGS sequence"/>
</dbReference>
<organism evidence="1 2">
    <name type="scientific">Exiguobacterium alkaliphilum</name>
    <dbReference type="NCBI Taxonomy" id="1428684"/>
    <lineage>
        <taxon>Bacteria</taxon>
        <taxon>Bacillati</taxon>
        <taxon>Bacillota</taxon>
        <taxon>Bacilli</taxon>
        <taxon>Bacillales</taxon>
        <taxon>Bacillales Family XII. Incertae Sedis</taxon>
        <taxon>Exiguobacterium</taxon>
    </lineage>
</organism>
<gene>
    <name evidence="1" type="ORF">NQG31_08085</name>
</gene>
<sequence>MHHFEIGNDIESHSFTIVEADRETLTIELFGHEERVRVTDYVTFVRTLTDAYHRLDGTAELVRVDGSALLTLTFNRGRVAVRLVRDTSVRTFQTDQSYVTAALAQIGIVE</sequence>
<proteinExistence type="predicted"/>
<evidence type="ECO:0000313" key="1">
    <source>
        <dbReference type="EMBL" id="MCT4795501.1"/>
    </source>
</evidence>
<protein>
    <submittedName>
        <fullName evidence="1">Uncharacterized protein</fullName>
    </submittedName>
</protein>
<reference evidence="1 2" key="1">
    <citation type="submission" date="2022-07" db="EMBL/GenBank/DDBJ databases">
        <title>Genomic and pangenome structural analysis of the polyextremophile Exiguobacterium.</title>
        <authorList>
            <person name="Shen L."/>
        </authorList>
    </citation>
    <scope>NUCLEOTIDE SEQUENCE [LARGE SCALE GENOMIC DNA]</scope>
    <source>
        <strain evidence="1 2">12_1</strain>
    </source>
</reference>
<comment type="caution">
    <text evidence="1">The sequence shown here is derived from an EMBL/GenBank/DDBJ whole genome shotgun (WGS) entry which is preliminary data.</text>
</comment>
<keyword evidence="2" id="KW-1185">Reference proteome</keyword>